<keyword evidence="4" id="KW-1185">Reference proteome</keyword>
<protein>
    <recommendedName>
        <fullName evidence="2">F-box/LRR-repeat protein 15-like leucin rich repeat domain-containing protein</fullName>
    </recommendedName>
</protein>
<name>A0AAE0BT16_9CHLO</name>
<dbReference type="GO" id="GO:0031146">
    <property type="term" value="P:SCF-dependent proteasomal ubiquitin-dependent protein catabolic process"/>
    <property type="evidence" value="ECO:0007669"/>
    <property type="project" value="TreeGrafter"/>
</dbReference>
<evidence type="ECO:0000256" key="1">
    <source>
        <dbReference type="ARBA" id="ARBA00004430"/>
    </source>
</evidence>
<dbReference type="Pfam" id="PF25372">
    <property type="entry name" value="DUF7885"/>
    <property type="match status" value="2"/>
</dbReference>
<evidence type="ECO:0000259" key="2">
    <source>
        <dbReference type="Pfam" id="PF25372"/>
    </source>
</evidence>
<dbReference type="PANTHER" id="PTHR13318">
    <property type="entry name" value="PARTNER OF PAIRED, ISOFORM B-RELATED"/>
    <property type="match status" value="1"/>
</dbReference>
<comment type="subcellular location">
    <subcellularLocation>
        <location evidence="1">Cytoplasm</location>
        <location evidence="1">Cytoskeleton</location>
        <location evidence="1">Cilium axoneme</location>
    </subcellularLocation>
</comment>
<accession>A0AAE0BT16</accession>
<sequence length="552" mass="58618">MAAEISNLNIGGAAGIECLEHTLGDGNVSSTAYLMQLLRLQWLKLEEHTLQLLRLVSKEARDIISSQLLTLRASSATRIDDAALFVNLTDLDLSDCAEEELTDATLKALTPRLSPCLTCLNLAGESHSQLTPLGLTALTSLTALRLLAMDGCPAAAAPPGLSALGRLTSLTSLSLNGCSVTDEGLEGLSMLTNLAHLDLRRCKLLTDQGMPSLFHMASLTSLNLGGCTGGLTNVASHLPGLRSLDLSLCPQVADTALADLTCKLTALTCLNLSMCERLTDEGLVSLAPLTSLASLDISLCKDLTDAAVGALPARHNALTHLNVSMCEQLGDRTVYALTCPSGARVALRELVLRGCARLTDAGLRTLAAHRDVVNGLTYLNLSVCPGFSEEWLASIGNLRALARLDLGMNQLTDTGLAKLSPLTDLVELVLERCNGFGDPGLVHVGALRSLTSLNLSMCKNVSRTGLVGCIQRLKALTRLNLYGCTAADEFATLLHEIRRTVSPVVVENHSASASSYENRIISHTATTLVYLMGGTLTENPLTPSLTMLWFIR</sequence>
<feature type="domain" description="F-box/LRR-repeat protein 15-like leucin rich repeat" evidence="2">
    <location>
        <begin position="241"/>
        <end position="388"/>
    </location>
</feature>
<reference evidence="3 4" key="1">
    <citation type="journal article" date="2015" name="Genome Biol. Evol.">
        <title>Comparative Genomics of a Bacterivorous Green Alga Reveals Evolutionary Causalities and Consequences of Phago-Mixotrophic Mode of Nutrition.</title>
        <authorList>
            <person name="Burns J.A."/>
            <person name="Paasch A."/>
            <person name="Narechania A."/>
            <person name="Kim E."/>
        </authorList>
    </citation>
    <scope>NUCLEOTIDE SEQUENCE [LARGE SCALE GENOMIC DNA]</scope>
    <source>
        <strain evidence="3 4">PLY_AMNH</strain>
    </source>
</reference>
<comment type="caution">
    <text evidence="3">The sequence shown here is derived from an EMBL/GenBank/DDBJ whole genome shotgun (WGS) entry which is preliminary data.</text>
</comment>
<dbReference type="SUPFAM" id="SSF52047">
    <property type="entry name" value="RNI-like"/>
    <property type="match status" value="1"/>
</dbReference>
<proteinExistence type="predicted"/>
<evidence type="ECO:0000313" key="3">
    <source>
        <dbReference type="EMBL" id="KAK3241384.1"/>
    </source>
</evidence>
<feature type="domain" description="F-box/LRR-repeat protein 15-like leucin rich repeat" evidence="2">
    <location>
        <begin position="128"/>
        <end position="216"/>
    </location>
</feature>
<dbReference type="InterPro" id="IPR001611">
    <property type="entry name" value="Leu-rich_rpt"/>
</dbReference>
<organism evidence="3 4">
    <name type="scientific">Cymbomonas tetramitiformis</name>
    <dbReference type="NCBI Taxonomy" id="36881"/>
    <lineage>
        <taxon>Eukaryota</taxon>
        <taxon>Viridiplantae</taxon>
        <taxon>Chlorophyta</taxon>
        <taxon>Pyramimonadophyceae</taxon>
        <taxon>Pyramimonadales</taxon>
        <taxon>Pyramimonadaceae</taxon>
        <taxon>Cymbomonas</taxon>
    </lineage>
</organism>
<dbReference type="SMART" id="SM00367">
    <property type="entry name" value="LRR_CC"/>
    <property type="match status" value="11"/>
</dbReference>
<evidence type="ECO:0000313" key="4">
    <source>
        <dbReference type="Proteomes" id="UP001190700"/>
    </source>
</evidence>
<dbReference type="GO" id="GO:0019005">
    <property type="term" value="C:SCF ubiquitin ligase complex"/>
    <property type="evidence" value="ECO:0007669"/>
    <property type="project" value="TreeGrafter"/>
</dbReference>
<dbReference type="InterPro" id="IPR057207">
    <property type="entry name" value="FBXL15_LRR"/>
</dbReference>
<dbReference type="GO" id="GO:0005930">
    <property type="term" value="C:axoneme"/>
    <property type="evidence" value="ECO:0007669"/>
    <property type="project" value="UniProtKB-SubCell"/>
</dbReference>
<dbReference type="AlphaFoldDB" id="A0AAE0BT16"/>
<dbReference type="SUPFAM" id="SSF52058">
    <property type="entry name" value="L domain-like"/>
    <property type="match status" value="1"/>
</dbReference>
<dbReference type="InterPro" id="IPR006553">
    <property type="entry name" value="Leu-rich_rpt_Cys-con_subtyp"/>
</dbReference>
<dbReference type="Gene3D" id="3.80.10.10">
    <property type="entry name" value="Ribonuclease Inhibitor"/>
    <property type="match status" value="5"/>
</dbReference>
<dbReference type="Pfam" id="PF13516">
    <property type="entry name" value="LRR_6"/>
    <property type="match status" value="1"/>
</dbReference>
<dbReference type="EMBL" id="LGRX02033402">
    <property type="protein sequence ID" value="KAK3241384.1"/>
    <property type="molecule type" value="Genomic_DNA"/>
</dbReference>
<dbReference type="Proteomes" id="UP001190700">
    <property type="component" value="Unassembled WGS sequence"/>
</dbReference>
<dbReference type="InterPro" id="IPR032675">
    <property type="entry name" value="LRR_dom_sf"/>
</dbReference>
<gene>
    <name evidence="3" type="ORF">CYMTET_48844</name>
</gene>